<name>A0A160T1T1_9CHLR</name>
<organism evidence="1 2">
    <name type="scientific">Candidatus Promineifilum breve</name>
    <dbReference type="NCBI Taxonomy" id="1806508"/>
    <lineage>
        <taxon>Bacteria</taxon>
        <taxon>Bacillati</taxon>
        <taxon>Chloroflexota</taxon>
        <taxon>Ardenticatenia</taxon>
        <taxon>Candidatus Promineifilales</taxon>
        <taxon>Candidatus Promineifilaceae</taxon>
        <taxon>Candidatus Promineifilum</taxon>
    </lineage>
</organism>
<dbReference type="KEGG" id="pbf:CFX0092_A1696"/>
<dbReference type="AlphaFoldDB" id="A0A160T1T1"/>
<dbReference type="Proteomes" id="UP000215027">
    <property type="component" value="Chromosome I"/>
</dbReference>
<gene>
    <name evidence="1" type="ORF">CFX0092_A1696</name>
</gene>
<evidence type="ECO:0000313" key="1">
    <source>
        <dbReference type="EMBL" id="CUS03574.2"/>
    </source>
</evidence>
<protein>
    <submittedName>
        <fullName evidence="1">Uncharacterized protein</fullName>
    </submittedName>
</protein>
<reference evidence="1" key="1">
    <citation type="submission" date="2016-01" db="EMBL/GenBank/DDBJ databases">
        <authorList>
            <person name="Mcilroy J.S."/>
            <person name="Karst M S."/>
            <person name="Albertsen M."/>
        </authorList>
    </citation>
    <scope>NUCLEOTIDE SEQUENCE</scope>
    <source>
        <strain evidence="1">Cfx-K</strain>
    </source>
</reference>
<evidence type="ECO:0000313" key="2">
    <source>
        <dbReference type="Proteomes" id="UP000215027"/>
    </source>
</evidence>
<proteinExistence type="predicted"/>
<sequence>MLVARIKEYRINERCLVEGHWGTIADTAYPTPFAQKTSTPLDNIDINELLATIPTPIPEVMAARCQFARHYT</sequence>
<keyword evidence="2" id="KW-1185">Reference proteome</keyword>
<dbReference type="EMBL" id="LN890655">
    <property type="protein sequence ID" value="CUS03574.2"/>
    <property type="molecule type" value="Genomic_DNA"/>
</dbReference>
<accession>A0A160T1T1</accession>